<sequence length="239" mass="27207">MIKLSSALQKDIQLLSAHRRDRGDIGRDIAAYCRADRDSLIASGRASRHFDRLVDWSLSKPEEAVDLQNGRIIYSFRQLADAVRWGLEELKRCSPLHSGAYRKSWTLYIDGTPYVGNIDDISDGSEVWIVNTMPYARKIEVGGQRVSIPPRVTDRVARAVKRRFGGVTVWSAFKDISDGTDARGGYLPYILRGRGVASGITWSRKTGWTRLHRPYRTRRKDRQAGQPMRYPALVLGRRF</sequence>
<evidence type="ECO:0000313" key="1">
    <source>
        <dbReference type="EMBL" id="MEE8658852.1"/>
    </source>
</evidence>
<protein>
    <submittedName>
        <fullName evidence="1">DUF2272 domain-containing protein</fullName>
    </submittedName>
</protein>
<evidence type="ECO:0000313" key="2">
    <source>
        <dbReference type="Proteomes" id="UP001312908"/>
    </source>
</evidence>
<organism evidence="1 2">
    <name type="scientific">Sorlinia euscelidii</name>
    <dbReference type="NCBI Taxonomy" id="3081148"/>
    <lineage>
        <taxon>Bacteria</taxon>
        <taxon>Pseudomonadati</taxon>
        <taxon>Pseudomonadota</taxon>
        <taxon>Alphaproteobacteria</taxon>
        <taxon>Acetobacterales</taxon>
        <taxon>Acetobacteraceae</taxon>
        <taxon>Sorlinia</taxon>
    </lineage>
</organism>
<accession>A0ABU7U1X5</accession>
<dbReference type="EMBL" id="JAWJZY010000003">
    <property type="protein sequence ID" value="MEE8658852.1"/>
    <property type="molecule type" value="Genomic_DNA"/>
</dbReference>
<dbReference type="RefSeq" id="WP_394819756.1">
    <property type="nucleotide sequence ID" value="NZ_JAWJZY010000003.1"/>
</dbReference>
<dbReference type="Proteomes" id="UP001312908">
    <property type="component" value="Unassembled WGS sequence"/>
</dbReference>
<proteinExistence type="predicted"/>
<reference evidence="1 2" key="1">
    <citation type="submission" date="2023-10" db="EMBL/GenBank/DDBJ databases">
        <title>Sorlinia euscelidii gen. nov., sp. nov., an acetic acid bacteria isolated from the gut of Euscelidius variegatus emitter.</title>
        <authorList>
            <person name="Michoud G."/>
            <person name="Marasco R."/>
            <person name="Seferji K."/>
            <person name="Gonella E."/>
            <person name="Garuglieri E."/>
            <person name="Alma A."/>
            <person name="Mapelli F."/>
            <person name="Borin S."/>
            <person name="Daffonchio D."/>
            <person name="Crotti E."/>
        </authorList>
    </citation>
    <scope>NUCLEOTIDE SEQUENCE [LARGE SCALE GENOMIC DNA]</scope>
    <source>
        <strain evidence="1 2">EV16P</strain>
    </source>
</reference>
<comment type="caution">
    <text evidence="1">The sequence shown here is derived from an EMBL/GenBank/DDBJ whole genome shotgun (WGS) entry which is preliminary data.</text>
</comment>
<gene>
    <name evidence="1" type="ORF">DOFOFD_07490</name>
</gene>
<keyword evidence="2" id="KW-1185">Reference proteome</keyword>
<name>A0ABU7U1X5_9PROT</name>